<feature type="transmembrane region" description="Helical" evidence="8">
    <location>
        <begin position="643"/>
        <end position="662"/>
    </location>
</feature>
<feature type="transmembrane region" description="Helical" evidence="8">
    <location>
        <begin position="195"/>
        <end position="214"/>
    </location>
</feature>
<keyword evidence="5 8" id="KW-0472">Membrane</keyword>
<evidence type="ECO:0000256" key="1">
    <source>
        <dbReference type="ARBA" id="ARBA00004141"/>
    </source>
</evidence>
<feature type="transmembrane region" description="Helical" evidence="8">
    <location>
        <begin position="20"/>
        <end position="39"/>
    </location>
</feature>
<name>A0AAU9VNT5_9CNID</name>
<feature type="domain" description="G-protein coupled receptors family 1 profile" evidence="9">
    <location>
        <begin position="540"/>
        <end position="802"/>
    </location>
</feature>
<feature type="transmembrane region" description="Helical" evidence="8">
    <location>
        <begin position="165"/>
        <end position="183"/>
    </location>
</feature>
<feature type="transmembrane region" description="Helical" evidence="8">
    <location>
        <begin position="530"/>
        <end position="549"/>
    </location>
</feature>
<feature type="transmembrane region" description="Helical" evidence="8">
    <location>
        <begin position="321"/>
        <end position="343"/>
    </location>
</feature>
<feature type="transmembrane region" description="Helical" evidence="8">
    <location>
        <begin position="277"/>
        <end position="296"/>
    </location>
</feature>
<protein>
    <recommendedName>
        <fullName evidence="9">G-protein coupled receptors family 1 profile domain-containing protein</fullName>
    </recommendedName>
</protein>
<feature type="transmembrane region" description="Helical" evidence="8">
    <location>
        <begin position="600"/>
        <end position="623"/>
    </location>
</feature>
<dbReference type="SMART" id="SM01381">
    <property type="entry name" value="7TM_GPCR_Srsx"/>
    <property type="match status" value="1"/>
</dbReference>
<accession>A0AAU9VNT5</accession>
<dbReference type="InterPro" id="IPR050125">
    <property type="entry name" value="GPCR_opsins"/>
</dbReference>
<feature type="transmembrane region" description="Helical" evidence="8">
    <location>
        <begin position="687"/>
        <end position="709"/>
    </location>
</feature>
<feature type="transmembrane region" description="Helical" evidence="8">
    <location>
        <begin position="493"/>
        <end position="510"/>
    </location>
</feature>
<feature type="transmembrane region" description="Helical" evidence="8">
    <location>
        <begin position="415"/>
        <end position="437"/>
    </location>
</feature>
<keyword evidence="2 8" id="KW-0812">Transmembrane</keyword>
<proteinExistence type="predicted"/>
<dbReference type="AlphaFoldDB" id="A0AAU9VNT5"/>
<feature type="transmembrane region" description="Helical" evidence="8">
    <location>
        <begin position="783"/>
        <end position="805"/>
    </location>
</feature>
<feature type="transmembrane region" description="Helical" evidence="8">
    <location>
        <begin position="90"/>
        <end position="113"/>
    </location>
</feature>
<keyword evidence="11" id="KW-1185">Reference proteome</keyword>
<keyword evidence="4" id="KW-0297">G-protein coupled receptor</keyword>
<dbReference type="PANTHER" id="PTHR24240">
    <property type="entry name" value="OPSIN"/>
    <property type="match status" value="1"/>
</dbReference>
<evidence type="ECO:0000313" key="11">
    <source>
        <dbReference type="Proteomes" id="UP001159428"/>
    </source>
</evidence>
<keyword evidence="6" id="KW-0675">Receptor</keyword>
<dbReference type="PRINTS" id="PR00237">
    <property type="entry name" value="GPCRRHODOPSN"/>
</dbReference>
<feature type="transmembrane region" description="Helical" evidence="8">
    <location>
        <begin position="382"/>
        <end position="403"/>
    </location>
</feature>
<evidence type="ECO:0000256" key="5">
    <source>
        <dbReference type="ARBA" id="ARBA00023136"/>
    </source>
</evidence>
<feature type="domain" description="G-protein coupled receptors family 1 profile" evidence="9">
    <location>
        <begin position="30"/>
        <end position="141"/>
    </location>
</feature>
<dbReference type="SUPFAM" id="SSF81321">
    <property type="entry name" value="Family A G protein-coupled receptor-like"/>
    <property type="match status" value="3"/>
</dbReference>
<comment type="caution">
    <text evidence="10">The sequence shown here is derived from an EMBL/GenBank/DDBJ whole genome shotgun (WGS) entry which is preliminary data.</text>
</comment>
<evidence type="ECO:0000256" key="4">
    <source>
        <dbReference type="ARBA" id="ARBA00023040"/>
    </source>
</evidence>
<dbReference type="Gene3D" id="1.20.1070.10">
    <property type="entry name" value="Rhodopsin 7-helix transmembrane proteins"/>
    <property type="match status" value="3"/>
</dbReference>
<feature type="transmembrane region" description="Helical" evidence="8">
    <location>
        <begin position="133"/>
        <end position="159"/>
    </location>
</feature>
<feature type="transmembrane region" description="Helical" evidence="8">
    <location>
        <begin position="234"/>
        <end position="257"/>
    </location>
</feature>
<evidence type="ECO:0000256" key="3">
    <source>
        <dbReference type="ARBA" id="ARBA00022989"/>
    </source>
</evidence>
<dbReference type="InterPro" id="IPR017452">
    <property type="entry name" value="GPCR_Rhodpsn_7TM"/>
</dbReference>
<dbReference type="PROSITE" id="PS50262">
    <property type="entry name" value="G_PROTEIN_RECEP_F1_2"/>
    <property type="match status" value="3"/>
</dbReference>
<organism evidence="10 11">
    <name type="scientific">Pocillopora meandrina</name>
    <dbReference type="NCBI Taxonomy" id="46732"/>
    <lineage>
        <taxon>Eukaryota</taxon>
        <taxon>Metazoa</taxon>
        <taxon>Cnidaria</taxon>
        <taxon>Anthozoa</taxon>
        <taxon>Hexacorallia</taxon>
        <taxon>Scleractinia</taxon>
        <taxon>Astrocoeniina</taxon>
        <taxon>Pocilloporidae</taxon>
        <taxon>Pocillopora</taxon>
    </lineage>
</organism>
<dbReference type="EMBL" id="CALNXJ010000002">
    <property type="protein sequence ID" value="CAH3034080.1"/>
    <property type="molecule type" value="Genomic_DNA"/>
</dbReference>
<dbReference type="InterPro" id="IPR000276">
    <property type="entry name" value="GPCR_Rhodpsn"/>
</dbReference>
<evidence type="ECO:0000313" key="10">
    <source>
        <dbReference type="EMBL" id="CAH3034080.1"/>
    </source>
</evidence>
<comment type="subcellular location">
    <subcellularLocation>
        <location evidence="1">Membrane</location>
        <topology evidence="1">Multi-pass membrane protein</topology>
    </subcellularLocation>
</comment>
<evidence type="ECO:0000259" key="9">
    <source>
        <dbReference type="PROSITE" id="PS50262"/>
    </source>
</evidence>
<dbReference type="Proteomes" id="UP001159428">
    <property type="component" value="Unassembled WGS sequence"/>
</dbReference>
<dbReference type="GO" id="GO:0004930">
    <property type="term" value="F:G protein-coupled receptor activity"/>
    <property type="evidence" value="ECO:0007669"/>
    <property type="project" value="UniProtKB-KW"/>
</dbReference>
<feature type="domain" description="G-protein coupled receptors family 1 profile" evidence="9">
    <location>
        <begin position="174"/>
        <end position="434"/>
    </location>
</feature>
<dbReference type="CDD" id="cd00637">
    <property type="entry name" value="7tm_classA_rhodopsin-like"/>
    <property type="match status" value="2"/>
</dbReference>
<evidence type="ECO:0000256" key="2">
    <source>
        <dbReference type="ARBA" id="ARBA00022692"/>
    </source>
</evidence>
<keyword evidence="7" id="KW-0807">Transducer</keyword>
<evidence type="ECO:0000256" key="6">
    <source>
        <dbReference type="ARBA" id="ARBA00023170"/>
    </source>
</evidence>
<gene>
    <name evidence="10" type="ORF">PMEA_00010469</name>
</gene>
<feature type="transmembrane region" description="Helical" evidence="8">
    <location>
        <begin position="51"/>
        <end position="70"/>
    </location>
</feature>
<feature type="non-terminal residue" evidence="10">
    <location>
        <position position="817"/>
    </location>
</feature>
<feature type="transmembrane region" description="Helical" evidence="8">
    <location>
        <begin position="750"/>
        <end position="771"/>
    </location>
</feature>
<dbReference type="GO" id="GO:0016020">
    <property type="term" value="C:membrane"/>
    <property type="evidence" value="ECO:0007669"/>
    <property type="project" value="UniProtKB-SubCell"/>
</dbReference>
<sequence>MAEDLASRSLALVIFEGSSLVILNLLSLAGNIMVCLSVYRNPRLRTPTNLYIIALAVSDLLSAVFVMPLGEIVLFTGKWSLGETICQFHAFMNLFVIYISPTTMGLTAVNRYVRMCRSNTAYQKIFSPKKSRLWVLFLWLFLPKMADDLASRSLALVILEGSSLVVLNILSLAGNIMVCLSVYRNPRLRTPTNLYIIALAVSDLLSAIFVMPLSEIILFTGKWSLGETICQFHAFMSIFVVYVSPATMGLTAVNRYVRICKPNTTYQIIFSIRKSRLWVLFLWLFVACYIAIPKLAKLQDFEFVPGYAQCSLKHLGESAKFIHYIIVLTLFLVIPLVATTFGYSRVLKVVRQHLTGISPALRGLRRNDARISIQEIRLSRSLFIVVFTFLACWIPLWVIVIIRRFSLVSHLPRNLELLCMFFLYISNTVNPVIYAGMNSTFRSEFRRILSCGSMTLCSCTQRQIEQQEHELGPVTSERSLNQLLRKSTKKREHCPITSLLLVLFFLVNFLNVLDLASRCLALVILEGSSLIILNLLSLAGNIMVCLSVYRNPRLRTPTNLYIIALAVSDLLSAVFVMPLSETILFTGKWSFGETICQFHAFMSSFVIYVLSATMGLTAMNRYVRICKPNTTYQIIFSPRKSRLWVIFVWLFVACYVAIPQLAKLQDFEFVPGYALCSLKQLGEKAKLIHYIIVLPLFLVIPLVVTAFCYSRILKAVRQHPTGISLALRGLRTNDARRGISIQEIRLSRSLFIVVFTFLACWIPFWVIVIIRRFSFVRHMPRNLELLCMFFLYISNTVNPVIYAGMNSTFRSEFRRIF</sequence>
<evidence type="ECO:0000256" key="8">
    <source>
        <dbReference type="SAM" id="Phobius"/>
    </source>
</evidence>
<dbReference type="Pfam" id="PF00001">
    <property type="entry name" value="7tm_1"/>
    <property type="match status" value="3"/>
</dbReference>
<reference evidence="10 11" key="1">
    <citation type="submission" date="2022-05" db="EMBL/GenBank/DDBJ databases">
        <authorList>
            <consortium name="Genoscope - CEA"/>
            <person name="William W."/>
        </authorList>
    </citation>
    <scope>NUCLEOTIDE SEQUENCE [LARGE SCALE GENOMIC DNA]</scope>
</reference>
<evidence type="ECO:0000256" key="7">
    <source>
        <dbReference type="ARBA" id="ARBA00023224"/>
    </source>
</evidence>
<keyword evidence="3 8" id="KW-1133">Transmembrane helix</keyword>
<feature type="transmembrane region" description="Helical" evidence="8">
    <location>
        <begin position="561"/>
        <end position="580"/>
    </location>
</feature>